<keyword evidence="4" id="KW-0067">ATP-binding</keyword>
<evidence type="ECO:0000313" key="8">
    <source>
        <dbReference type="Proteomes" id="UP000682733"/>
    </source>
</evidence>
<keyword evidence="2" id="KW-0378">Hydrolase</keyword>
<name>A0A8S2Y7G5_9BILA</name>
<keyword evidence="1" id="KW-0547">Nucleotide-binding</keyword>
<comment type="caution">
    <text evidence="7">The sequence shown here is derived from an EMBL/GenBank/DDBJ whole genome shotgun (WGS) entry which is preliminary data.</text>
</comment>
<evidence type="ECO:0000256" key="4">
    <source>
        <dbReference type="ARBA" id="ARBA00022840"/>
    </source>
</evidence>
<dbReference type="GO" id="GO:0016787">
    <property type="term" value="F:hydrolase activity"/>
    <property type="evidence" value="ECO:0007669"/>
    <property type="project" value="UniProtKB-KW"/>
</dbReference>
<gene>
    <name evidence="6" type="ORF">OVA965_LOCUS45605</name>
    <name evidence="7" type="ORF">TMI583_LOCUS49256</name>
</gene>
<dbReference type="Proteomes" id="UP000677228">
    <property type="component" value="Unassembled WGS sequence"/>
</dbReference>
<proteinExistence type="predicted"/>
<dbReference type="AlphaFoldDB" id="A0A8S2Y7G5"/>
<dbReference type="EMBL" id="CAJOBA010106146">
    <property type="protein sequence ID" value="CAF4537989.1"/>
    <property type="molecule type" value="Genomic_DNA"/>
</dbReference>
<feature type="domain" description="Helicase ATP-binding" evidence="5">
    <location>
        <begin position="1"/>
        <end position="71"/>
    </location>
</feature>
<reference evidence="7" key="1">
    <citation type="submission" date="2021-02" db="EMBL/GenBank/DDBJ databases">
        <authorList>
            <person name="Nowell W R."/>
        </authorList>
    </citation>
    <scope>NUCLEOTIDE SEQUENCE</scope>
</reference>
<dbReference type="Gene3D" id="3.40.50.300">
    <property type="entry name" value="P-loop containing nucleotide triphosphate hydrolases"/>
    <property type="match status" value="1"/>
</dbReference>
<dbReference type="Pfam" id="PF00270">
    <property type="entry name" value="DEAD"/>
    <property type="match status" value="1"/>
</dbReference>
<dbReference type="PROSITE" id="PS00039">
    <property type="entry name" value="DEAD_ATP_HELICASE"/>
    <property type="match status" value="1"/>
</dbReference>
<dbReference type="InterPro" id="IPR011545">
    <property type="entry name" value="DEAD/DEAH_box_helicase_dom"/>
</dbReference>
<dbReference type="GO" id="GO:0003676">
    <property type="term" value="F:nucleic acid binding"/>
    <property type="evidence" value="ECO:0007669"/>
    <property type="project" value="InterPro"/>
</dbReference>
<dbReference type="PANTHER" id="PTHR47960">
    <property type="entry name" value="DEAD-BOX ATP-DEPENDENT RNA HELICASE 50"/>
    <property type="match status" value="1"/>
</dbReference>
<protein>
    <recommendedName>
        <fullName evidence="5">Helicase ATP-binding domain-containing protein</fullName>
    </recommendedName>
</protein>
<evidence type="ECO:0000313" key="7">
    <source>
        <dbReference type="EMBL" id="CAF4537989.1"/>
    </source>
</evidence>
<evidence type="ECO:0000256" key="3">
    <source>
        <dbReference type="ARBA" id="ARBA00022806"/>
    </source>
</evidence>
<dbReference type="GO" id="GO:0005524">
    <property type="term" value="F:ATP binding"/>
    <property type="evidence" value="ECO:0007669"/>
    <property type="project" value="UniProtKB-KW"/>
</dbReference>
<feature type="non-terminal residue" evidence="7">
    <location>
        <position position="1"/>
    </location>
</feature>
<dbReference type="InterPro" id="IPR000629">
    <property type="entry name" value="RNA-helicase_DEAD-box_CS"/>
</dbReference>
<evidence type="ECO:0000259" key="5">
    <source>
        <dbReference type="PROSITE" id="PS51192"/>
    </source>
</evidence>
<dbReference type="InterPro" id="IPR027417">
    <property type="entry name" value="P-loop_NTPase"/>
</dbReference>
<dbReference type="PROSITE" id="PS51192">
    <property type="entry name" value="HELICASE_ATP_BIND_1"/>
    <property type="match status" value="1"/>
</dbReference>
<dbReference type="GO" id="GO:0004386">
    <property type="term" value="F:helicase activity"/>
    <property type="evidence" value="ECO:0007669"/>
    <property type="project" value="UniProtKB-KW"/>
</dbReference>
<dbReference type="InterPro" id="IPR014001">
    <property type="entry name" value="Helicase_ATP-bd"/>
</dbReference>
<evidence type="ECO:0000313" key="6">
    <source>
        <dbReference type="EMBL" id="CAF1668489.1"/>
    </source>
</evidence>
<dbReference type="SUPFAM" id="SSF52540">
    <property type="entry name" value="P-loop containing nucleoside triphosphate hydrolases"/>
    <property type="match status" value="1"/>
</dbReference>
<keyword evidence="3" id="KW-0347">Helicase</keyword>
<sequence>DLLHKNIIDFSQCSCFVLDEADRLLSQDFQIMLDEMISYLPRERQVMLFSATFPVVVEQFIRKHMKNPYEINLMNELTLKGNG</sequence>
<dbReference type="EMBL" id="CAJNOK010073367">
    <property type="protein sequence ID" value="CAF1668489.1"/>
    <property type="molecule type" value="Genomic_DNA"/>
</dbReference>
<organism evidence="7 8">
    <name type="scientific">Didymodactylos carnosus</name>
    <dbReference type="NCBI Taxonomy" id="1234261"/>
    <lineage>
        <taxon>Eukaryota</taxon>
        <taxon>Metazoa</taxon>
        <taxon>Spiralia</taxon>
        <taxon>Gnathifera</taxon>
        <taxon>Rotifera</taxon>
        <taxon>Eurotatoria</taxon>
        <taxon>Bdelloidea</taxon>
        <taxon>Philodinida</taxon>
        <taxon>Philodinidae</taxon>
        <taxon>Didymodactylos</taxon>
    </lineage>
</organism>
<evidence type="ECO:0000256" key="2">
    <source>
        <dbReference type="ARBA" id="ARBA00022801"/>
    </source>
</evidence>
<dbReference type="Proteomes" id="UP000682733">
    <property type="component" value="Unassembled WGS sequence"/>
</dbReference>
<accession>A0A8S2Y7G5</accession>
<evidence type="ECO:0000256" key="1">
    <source>
        <dbReference type="ARBA" id="ARBA00022741"/>
    </source>
</evidence>